<dbReference type="PROSITE" id="PS50893">
    <property type="entry name" value="ABC_TRANSPORTER_2"/>
    <property type="match status" value="2"/>
</dbReference>
<organism evidence="4 5">
    <name type="scientific">Acidisoma cellulosilyticum</name>
    <dbReference type="NCBI Taxonomy" id="2802395"/>
    <lineage>
        <taxon>Bacteria</taxon>
        <taxon>Pseudomonadati</taxon>
        <taxon>Pseudomonadota</taxon>
        <taxon>Alphaproteobacteria</taxon>
        <taxon>Acetobacterales</taxon>
        <taxon>Acidocellaceae</taxon>
        <taxon>Acidisoma</taxon>
    </lineage>
</organism>
<dbReference type="CDD" id="cd03215">
    <property type="entry name" value="ABC_Carb_Monos_II"/>
    <property type="match status" value="1"/>
</dbReference>
<protein>
    <submittedName>
        <fullName evidence="4">ATP-binding cassette domain-containing protein</fullName>
    </submittedName>
</protein>
<dbReference type="InterPro" id="IPR050107">
    <property type="entry name" value="ABC_carbohydrate_import_ATPase"/>
</dbReference>
<keyword evidence="1" id="KW-0547">Nucleotide-binding</keyword>
<name>A0A963Z550_9PROT</name>
<comment type="caution">
    <text evidence="4">The sequence shown here is derived from an EMBL/GenBank/DDBJ whole genome shotgun (WGS) entry which is preliminary data.</text>
</comment>
<dbReference type="InterPro" id="IPR003439">
    <property type="entry name" value="ABC_transporter-like_ATP-bd"/>
</dbReference>
<dbReference type="Gene3D" id="3.40.50.300">
    <property type="entry name" value="P-loop containing nucleotide triphosphate hydrolases"/>
    <property type="match status" value="2"/>
</dbReference>
<dbReference type="GO" id="GO:0005524">
    <property type="term" value="F:ATP binding"/>
    <property type="evidence" value="ECO:0007669"/>
    <property type="project" value="UniProtKB-KW"/>
</dbReference>
<reference evidence="4 5" key="1">
    <citation type="journal article" date="2021" name="Microorganisms">
        <title>Acidisoma silvae sp. nov. and Acidisomacellulosilytica sp. nov., Two Acidophilic Bacteria Isolated from Decaying Wood, Hydrolyzing Cellulose and Producing Poly-3-hydroxybutyrate.</title>
        <authorList>
            <person name="Mieszkin S."/>
            <person name="Pouder E."/>
            <person name="Uroz S."/>
            <person name="Simon-Colin C."/>
            <person name="Alain K."/>
        </authorList>
    </citation>
    <scope>NUCLEOTIDE SEQUENCE [LARGE SCALE GENOMIC DNA]</scope>
    <source>
        <strain evidence="4 5">HW T5.17</strain>
    </source>
</reference>
<keyword evidence="5" id="KW-1185">Reference proteome</keyword>
<dbReference type="RefSeq" id="WP_227309474.1">
    <property type="nucleotide sequence ID" value="NZ_JAESVA010000009.1"/>
</dbReference>
<evidence type="ECO:0000313" key="4">
    <source>
        <dbReference type="EMBL" id="MCB8882819.1"/>
    </source>
</evidence>
<dbReference type="EMBL" id="JAESVA010000009">
    <property type="protein sequence ID" value="MCB8882819.1"/>
    <property type="molecule type" value="Genomic_DNA"/>
</dbReference>
<evidence type="ECO:0000256" key="2">
    <source>
        <dbReference type="ARBA" id="ARBA00022840"/>
    </source>
</evidence>
<gene>
    <name evidence="4" type="ORF">ACELLULO517_21415</name>
</gene>
<dbReference type="SMART" id="SM00382">
    <property type="entry name" value="AAA"/>
    <property type="match status" value="1"/>
</dbReference>
<accession>A0A963Z550</accession>
<dbReference type="Proteomes" id="UP000721844">
    <property type="component" value="Unassembled WGS sequence"/>
</dbReference>
<sequence length="519" mass="54191">MSAALACDGLTIRFGAFTALSAVSLSFAPRQIHAVCGQNGAGKTTFARACAGLLAPSAGTIQIGGNPLRGGHVKDARAAGVELVHQSFALPPSFTIAEAMEFGLTGKRGAVFTRRGLQARWRGHLEALGVDAKPSTRIRDLPVETQQAVEIARALAGDARVLILDEPTAVLAPAAAEALFERLKRLRDSGVTVLIILHKIREVLAVADTVSVLRGGKLVAGPDDAASLTAARIATAIIGHSPAPAGDSAETAEDIGALVGTDLPHGHRHTLTGPRSVAALTGVTTRPGADGQSLQNITLTVGAGEILGIAGVEGNGQRPLVEALAGLVPLTEGSVTLDGATVTDLPLAERRKRGLRIIPFERNTEGLSLSSPLWENFAARSLLAKSALSLIDPAALRRAAHKAFQSWDVRFTSVDNPARSLSGGNAQKVILSREMDAEAKLIILAQPTRGLDLGATAFVWQAMRETRDRGLGLILISSDLDELFDISDRLIVLQGGRIAGQFAPPYDLGRVGSAMVGEH</sequence>
<dbReference type="PANTHER" id="PTHR43790">
    <property type="entry name" value="CARBOHYDRATE TRANSPORT ATP-BINDING PROTEIN MG119-RELATED"/>
    <property type="match status" value="1"/>
</dbReference>
<evidence type="ECO:0000256" key="1">
    <source>
        <dbReference type="ARBA" id="ARBA00022741"/>
    </source>
</evidence>
<dbReference type="SUPFAM" id="SSF52540">
    <property type="entry name" value="P-loop containing nucleoside triphosphate hydrolases"/>
    <property type="match status" value="2"/>
</dbReference>
<feature type="domain" description="ABC transporter" evidence="3">
    <location>
        <begin position="5"/>
        <end position="240"/>
    </location>
</feature>
<dbReference type="GO" id="GO:0016887">
    <property type="term" value="F:ATP hydrolysis activity"/>
    <property type="evidence" value="ECO:0007669"/>
    <property type="project" value="InterPro"/>
</dbReference>
<dbReference type="InterPro" id="IPR017871">
    <property type="entry name" value="ABC_transporter-like_CS"/>
</dbReference>
<dbReference type="PROSITE" id="PS00211">
    <property type="entry name" value="ABC_TRANSPORTER_1"/>
    <property type="match status" value="1"/>
</dbReference>
<keyword evidence="2 4" id="KW-0067">ATP-binding</keyword>
<dbReference type="Pfam" id="PF00005">
    <property type="entry name" value="ABC_tran"/>
    <property type="match status" value="2"/>
</dbReference>
<dbReference type="PANTHER" id="PTHR43790:SF4">
    <property type="entry name" value="GUANOSINE IMPORT ATP-BINDING PROTEIN NUPO"/>
    <property type="match status" value="1"/>
</dbReference>
<dbReference type="InterPro" id="IPR003593">
    <property type="entry name" value="AAA+_ATPase"/>
</dbReference>
<proteinExistence type="predicted"/>
<evidence type="ECO:0000259" key="3">
    <source>
        <dbReference type="PROSITE" id="PS50893"/>
    </source>
</evidence>
<dbReference type="CDD" id="cd03216">
    <property type="entry name" value="ABC_Carb_Monos_I"/>
    <property type="match status" value="1"/>
</dbReference>
<feature type="domain" description="ABC transporter" evidence="3">
    <location>
        <begin position="278"/>
        <end position="518"/>
    </location>
</feature>
<dbReference type="AlphaFoldDB" id="A0A963Z550"/>
<evidence type="ECO:0000313" key="5">
    <source>
        <dbReference type="Proteomes" id="UP000721844"/>
    </source>
</evidence>
<dbReference type="InterPro" id="IPR027417">
    <property type="entry name" value="P-loop_NTPase"/>
</dbReference>